<proteinExistence type="predicted"/>
<reference evidence="1 2" key="1">
    <citation type="journal article" date="2019" name="Commun. Biol.">
        <title>The bagworm genome reveals a unique fibroin gene that provides high tensile strength.</title>
        <authorList>
            <person name="Kono N."/>
            <person name="Nakamura H."/>
            <person name="Ohtoshi R."/>
            <person name="Tomita M."/>
            <person name="Numata K."/>
            <person name="Arakawa K."/>
        </authorList>
    </citation>
    <scope>NUCLEOTIDE SEQUENCE [LARGE SCALE GENOMIC DNA]</scope>
</reference>
<dbReference type="Proteomes" id="UP000299102">
    <property type="component" value="Unassembled WGS sequence"/>
</dbReference>
<sequence>MIRHSESTTRCFHINQRRNGYGAAVKVAAIYTYKPGYLGRDPRFPSSTAQRTAITVWISSPNDEEAAIAGSASDGFPLRPSAAVEVVYFPKG</sequence>
<protein>
    <submittedName>
        <fullName evidence="1">Uncharacterized protein</fullName>
    </submittedName>
</protein>
<evidence type="ECO:0000313" key="1">
    <source>
        <dbReference type="EMBL" id="GBP71313.1"/>
    </source>
</evidence>
<dbReference type="AlphaFoldDB" id="A0A4C1Y7J3"/>
<comment type="caution">
    <text evidence="1">The sequence shown here is derived from an EMBL/GenBank/DDBJ whole genome shotgun (WGS) entry which is preliminary data.</text>
</comment>
<evidence type="ECO:0000313" key="2">
    <source>
        <dbReference type="Proteomes" id="UP000299102"/>
    </source>
</evidence>
<keyword evidence="2" id="KW-1185">Reference proteome</keyword>
<name>A0A4C1Y7J3_EUMVA</name>
<gene>
    <name evidence="1" type="ORF">EVAR_57697_1</name>
</gene>
<dbReference type="EMBL" id="BGZK01001104">
    <property type="protein sequence ID" value="GBP71313.1"/>
    <property type="molecule type" value="Genomic_DNA"/>
</dbReference>
<accession>A0A4C1Y7J3</accession>
<organism evidence="1 2">
    <name type="scientific">Eumeta variegata</name>
    <name type="common">Bagworm moth</name>
    <name type="synonym">Eumeta japonica</name>
    <dbReference type="NCBI Taxonomy" id="151549"/>
    <lineage>
        <taxon>Eukaryota</taxon>
        <taxon>Metazoa</taxon>
        <taxon>Ecdysozoa</taxon>
        <taxon>Arthropoda</taxon>
        <taxon>Hexapoda</taxon>
        <taxon>Insecta</taxon>
        <taxon>Pterygota</taxon>
        <taxon>Neoptera</taxon>
        <taxon>Endopterygota</taxon>
        <taxon>Lepidoptera</taxon>
        <taxon>Glossata</taxon>
        <taxon>Ditrysia</taxon>
        <taxon>Tineoidea</taxon>
        <taxon>Psychidae</taxon>
        <taxon>Oiketicinae</taxon>
        <taxon>Eumeta</taxon>
    </lineage>
</organism>